<keyword evidence="2" id="KW-1185">Reference proteome</keyword>
<accession>A0A6A1WN46</accession>
<gene>
    <name evidence="1" type="ORF">CJ030_MR1G022546</name>
</gene>
<evidence type="ECO:0000313" key="2">
    <source>
        <dbReference type="Proteomes" id="UP000516437"/>
    </source>
</evidence>
<name>A0A6A1WN46_9ROSI</name>
<evidence type="ECO:0000313" key="1">
    <source>
        <dbReference type="EMBL" id="KAB1226755.1"/>
    </source>
</evidence>
<comment type="caution">
    <text evidence="1">The sequence shown here is derived from an EMBL/GenBank/DDBJ whole genome shotgun (WGS) entry which is preliminary data.</text>
</comment>
<dbReference type="Proteomes" id="UP000516437">
    <property type="component" value="Chromosome 1"/>
</dbReference>
<sequence>MEARNTKVTYLFCMLELLNGPHLESHDVDRVLIFLGSLKDNANMMWVRRTTIQQFGCKWNEGLELVVKGWLGCHGNYDDSKWEVDYYDYNLYMYCKANQEMTYFVYMLICQYGLPF</sequence>
<proteinExistence type="predicted"/>
<reference evidence="1 2" key="1">
    <citation type="journal article" date="2019" name="Plant Biotechnol. J.">
        <title>The red bayberry genome and genetic basis of sex determination.</title>
        <authorList>
            <person name="Jia H.M."/>
            <person name="Jia H.J."/>
            <person name="Cai Q.L."/>
            <person name="Wang Y."/>
            <person name="Zhao H.B."/>
            <person name="Yang W.F."/>
            <person name="Wang G.Y."/>
            <person name="Li Y.H."/>
            <person name="Zhan D.L."/>
            <person name="Shen Y.T."/>
            <person name="Niu Q.F."/>
            <person name="Chang L."/>
            <person name="Qiu J."/>
            <person name="Zhao L."/>
            <person name="Xie H.B."/>
            <person name="Fu W.Y."/>
            <person name="Jin J."/>
            <person name="Li X.W."/>
            <person name="Jiao Y."/>
            <person name="Zhou C.C."/>
            <person name="Tu T."/>
            <person name="Chai C.Y."/>
            <person name="Gao J.L."/>
            <person name="Fan L.J."/>
            <person name="van de Weg E."/>
            <person name="Wang J.Y."/>
            <person name="Gao Z.S."/>
        </authorList>
    </citation>
    <scope>NUCLEOTIDE SEQUENCE [LARGE SCALE GENOMIC DNA]</scope>
    <source>
        <tissue evidence="1">Leaves</tissue>
    </source>
</reference>
<dbReference type="EMBL" id="RXIC02000019">
    <property type="protein sequence ID" value="KAB1226755.1"/>
    <property type="molecule type" value="Genomic_DNA"/>
</dbReference>
<protein>
    <submittedName>
        <fullName evidence="1">Uncharacterized protein</fullName>
    </submittedName>
</protein>
<dbReference type="AlphaFoldDB" id="A0A6A1WN46"/>
<organism evidence="1 2">
    <name type="scientific">Morella rubra</name>
    <name type="common">Chinese bayberry</name>
    <dbReference type="NCBI Taxonomy" id="262757"/>
    <lineage>
        <taxon>Eukaryota</taxon>
        <taxon>Viridiplantae</taxon>
        <taxon>Streptophyta</taxon>
        <taxon>Embryophyta</taxon>
        <taxon>Tracheophyta</taxon>
        <taxon>Spermatophyta</taxon>
        <taxon>Magnoliopsida</taxon>
        <taxon>eudicotyledons</taxon>
        <taxon>Gunneridae</taxon>
        <taxon>Pentapetalae</taxon>
        <taxon>rosids</taxon>
        <taxon>fabids</taxon>
        <taxon>Fagales</taxon>
        <taxon>Myricaceae</taxon>
        <taxon>Morella</taxon>
    </lineage>
</organism>